<dbReference type="Proteomes" id="UP000501168">
    <property type="component" value="Chromosome"/>
</dbReference>
<dbReference type="AlphaFoldDB" id="A0A6G9I8M2"/>
<dbReference type="GO" id="GO:0003677">
    <property type="term" value="F:DNA binding"/>
    <property type="evidence" value="ECO:0007669"/>
    <property type="project" value="UniProtKB-KW"/>
</dbReference>
<keyword evidence="2" id="KW-0238">DNA-binding</keyword>
<evidence type="ECO:0000256" key="1">
    <source>
        <dbReference type="ARBA" id="ARBA00023015"/>
    </source>
</evidence>
<dbReference type="Pfam" id="PF07729">
    <property type="entry name" value="FCD"/>
    <property type="match status" value="1"/>
</dbReference>
<organism evidence="5 6">
    <name type="scientific">Zophobihabitans entericus</name>
    <dbReference type="NCBI Taxonomy" id="1635327"/>
    <lineage>
        <taxon>Bacteria</taxon>
        <taxon>Pseudomonadati</taxon>
        <taxon>Pseudomonadota</taxon>
        <taxon>Gammaproteobacteria</taxon>
        <taxon>Orbales</taxon>
        <taxon>Orbaceae</taxon>
        <taxon>Zophobihabitans</taxon>
    </lineage>
</organism>
<dbReference type="SMART" id="SM00895">
    <property type="entry name" value="FCD"/>
    <property type="match status" value="1"/>
</dbReference>
<dbReference type="PRINTS" id="PR00035">
    <property type="entry name" value="HTHGNTR"/>
</dbReference>
<dbReference type="SMART" id="SM00345">
    <property type="entry name" value="HTH_GNTR"/>
    <property type="match status" value="1"/>
</dbReference>
<dbReference type="SUPFAM" id="SSF46785">
    <property type="entry name" value="Winged helix' DNA-binding domain"/>
    <property type="match status" value="1"/>
</dbReference>
<dbReference type="SUPFAM" id="SSF48008">
    <property type="entry name" value="GntR ligand-binding domain-like"/>
    <property type="match status" value="1"/>
</dbReference>
<dbReference type="GO" id="GO:0003700">
    <property type="term" value="F:DNA-binding transcription factor activity"/>
    <property type="evidence" value="ECO:0007669"/>
    <property type="project" value="InterPro"/>
</dbReference>
<dbReference type="PANTHER" id="PTHR43537:SF5">
    <property type="entry name" value="UXU OPERON TRANSCRIPTIONAL REGULATOR"/>
    <property type="match status" value="1"/>
</dbReference>
<feature type="domain" description="HTH gntR-type" evidence="4">
    <location>
        <begin position="11"/>
        <end position="79"/>
    </location>
</feature>
<evidence type="ECO:0000256" key="2">
    <source>
        <dbReference type="ARBA" id="ARBA00023125"/>
    </source>
</evidence>
<evidence type="ECO:0000313" key="5">
    <source>
        <dbReference type="EMBL" id="QIQ20568.1"/>
    </source>
</evidence>
<evidence type="ECO:0000256" key="3">
    <source>
        <dbReference type="ARBA" id="ARBA00023163"/>
    </source>
</evidence>
<gene>
    <name evidence="5" type="ORF">IPMB12_02045</name>
</gene>
<dbReference type="Pfam" id="PF00392">
    <property type="entry name" value="GntR"/>
    <property type="match status" value="1"/>
</dbReference>
<protein>
    <submittedName>
        <fullName evidence="5">FadR family transcriptional regulator</fullName>
    </submittedName>
</protein>
<dbReference type="InterPro" id="IPR011711">
    <property type="entry name" value="GntR_C"/>
</dbReference>
<dbReference type="InParanoid" id="A0A6G9I8M2"/>
<dbReference type="RefSeq" id="WP_166914460.1">
    <property type="nucleotide sequence ID" value="NZ_CP050253.1"/>
</dbReference>
<keyword evidence="1" id="KW-0805">Transcription regulation</keyword>
<dbReference type="InterPro" id="IPR036390">
    <property type="entry name" value="WH_DNA-bd_sf"/>
</dbReference>
<dbReference type="InterPro" id="IPR036388">
    <property type="entry name" value="WH-like_DNA-bd_sf"/>
</dbReference>
<sequence length="227" mass="25521">MQLAKIENKAPKISELVMQAILNAINEGKIKLDEDLLPERELAATLGVGRSSLRESLAILEFLGIIELRGNRKVVVKDPAYIQKAISLLQLSQQTELLDDFLEYRRIIEVAIVRLACDRATMEDLLKLEYYVNKLAQDPTDALADCDFHTALANSSHNALLAASIELVNSMIMDLRIRFFAISDYHQKTLESHKAIFEAVKAQNKTLAEKEMIKHLKNIGNFSAVTD</sequence>
<keyword evidence="3" id="KW-0804">Transcription</keyword>
<dbReference type="EMBL" id="CP050253">
    <property type="protein sequence ID" value="QIQ20568.1"/>
    <property type="molecule type" value="Genomic_DNA"/>
</dbReference>
<dbReference type="Gene3D" id="1.20.120.530">
    <property type="entry name" value="GntR ligand-binding domain-like"/>
    <property type="match status" value="1"/>
</dbReference>
<keyword evidence="6" id="KW-1185">Reference proteome</keyword>
<dbReference type="PANTHER" id="PTHR43537">
    <property type="entry name" value="TRANSCRIPTIONAL REGULATOR, GNTR FAMILY"/>
    <property type="match status" value="1"/>
</dbReference>
<dbReference type="PROSITE" id="PS50949">
    <property type="entry name" value="HTH_GNTR"/>
    <property type="match status" value="1"/>
</dbReference>
<dbReference type="InterPro" id="IPR000524">
    <property type="entry name" value="Tscrpt_reg_HTH_GntR"/>
</dbReference>
<dbReference type="KEGG" id="orb:IPMB12_02045"/>
<dbReference type="InterPro" id="IPR008920">
    <property type="entry name" value="TF_FadR/GntR_C"/>
</dbReference>
<evidence type="ECO:0000313" key="6">
    <source>
        <dbReference type="Proteomes" id="UP000501168"/>
    </source>
</evidence>
<name>A0A6G9I8M2_9GAMM</name>
<accession>A0A6G9I8M2</accession>
<evidence type="ECO:0000259" key="4">
    <source>
        <dbReference type="PROSITE" id="PS50949"/>
    </source>
</evidence>
<dbReference type="Gene3D" id="1.10.10.10">
    <property type="entry name" value="Winged helix-like DNA-binding domain superfamily/Winged helix DNA-binding domain"/>
    <property type="match status" value="1"/>
</dbReference>
<proteinExistence type="predicted"/>
<reference evidence="5 6" key="1">
    <citation type="submission" date="2020-03" db="EMBL/GenBank/DDBJ databases">
        <title>Complete genome sequence of Orbus sp. IPMB12 (BCRC 80908).</title>
        <authorList>
            <person name="Lo W.-S."/>
            <person name="Chang T.-H."/>
            <person name="Kuo C.-H."/>
        </authorList>
    </citation>
    <scope>NUCLEOTIDE SEQUENCE [LARGE SCALE GENOMIC DNA]</scope>
    <source>
        <strain evidence="5 6">IPMB12</strain>
    </source>
</reference>